<protein>
    <submittedName>
        <fullName evidence="5">TrkA-N domain protein</fullName>
    </submittedName>
</protein>
<dbReference type="PROSITE" id="PS51202">
    <property type="entry name" value="RCK_C"/>
    <property type="match status" value="1"/>
</dbReference>
<dbReference type="Pfam" id="PF02254">
    <property type="entry name" value="TrkA_N"/>
    <property type="match status" value="1"/>
</dbReference>
<proteinExistence type="predicted"/>
<evidence type="ECO:0000259" key="3">
    <source>
        <dbReference type="PROSITE" id="PS51201"/>
    </source>
</evidence>
<dbReference type="RefSeq" id="WP_013809920.1">
    <property type="nucleotide sequence ID" value="NC_015565.1"/>
</dbReference>
<dbReference type="GO" id="GO:0006813">
    <property type="term" value="P:potassium ion transport"/>
    <property type="evidence" value="ECO:0007669"/>
    <property type="project" value="InterPro"/>
</dbReference>
<dbReference type="SUPFAM" id="SSF81324">
    <property type="entry name" value="Voltage-gated potassium channels"/>
    <property type="match status" value="1"/>
</dbReference>
<evidence type="ECO:0000256" key="1">
    <source>
        <dbReference type="ARBA" id="ARBA00004651"/>
    </source>
</evidence>
<dbReference type="PANTHER" id="PTHR43833:SF9">
    <property type="entry name" value="POTASSIUM CHANNEL PROTEIN YUGO-RELATED"/>
    <property type="match status" value="1"/>
</dbReference>
<dbReference type="eggNOG" id="COG1226">
    <property type="taxonomic scope" value="Bacteria"/>
</dbReference>
<evidence type="ECO:0000313" key="5">
    <source>
        <dbReference type="EMBL" id="AEF93793.1"/>
    </source>
</evidence>
<feature type="transmembrane region" description="Helical" evidence="2">
    <location>
        <begin position="81"/>
        <end position="100"/>
    </location>
</feature>
<dbReference type="GO" id="GO:0008324">
    <property type="term" value="F:monoatomic cation transmembrane transporter activity"/>
    <property type="evidence" value="ECO:0007669"/>
    <property type="project" value="InterPro"/>
</dbReference>
<dbReference type="Gene3D" id="1.10.287.70">
    <property type="match status" value="1"/>
</dbReference>
<sequence>MNRKEKQIKPPPPKPMRHLMLILKILAVVSVAEFSIFASCVYLLGRYEHLTFFKTLYLAVITVFTVGYGDLTPHTMAGQKIVMAMLVTGVGYISFFSSMLTTCLIEGQVIQILGGRVMEKKIAKLRNHVIVCGLGRTGSSAIRQLINNKKPFVGIDVDEDKCMALREGGYLSMVGDATEDTMLEKLGVRYASGIIVALPDDADNMLVTMAARDLNKNIRIVTRANRKENETRLARAGADWVIPVGFTGGSHLAMAAIRPATISFMQKILDWNDMDLKLEEFLIEPSCSLVNKPIKETGIREKYGVQVLAIQRGERLIPNPSPEELLLTGDVIITFGTSQRMEEMITCLGVSCPVHSLKVPGNKF</sequence>
<gene>
    <name evidence="5" type="ordered locus">Desca_0914</name>
</gene>
<dbReference type="InterPro" id="IPR050721">
    <property type="entry name" value="Trk_Ktr_HKT_K-transport"/>
</dbReference>
<dbReference type="Gene3D" id="3.40.50.720">
    <property type="entry name" value="NAD(P)-binding Rossmann-like Domain"/>
    <property type="match status" value="1"/>
</dbReference>
<dbReference type="InterPro" id="IPR003148">
    <property type="entry name" value="RCK_N"/>
</dbReference>
<name>F6B9U5_DESCC</name>
<keyword evidence="2" id="KW-0812">Transmembrane</keyword>
<comment type="subcellular location">
    <subcellularLocation>
        <location evidence="1">Cell membrane</location>
        <topology evidence="1">Multi-pass membrane protein</topology>
    </subcellularLocation>
</comment>
<accession>F6B9U5</accession>
<keyword evidence="2" id="KW-1133">Transmembrane helix</keyword>
<dbReference type="KEGG" id="dca:Desca_0914"/>
<evidence type="ECO:0000259" key="4">
    <source>
        <dbReference type="PROSITE" id="PS51202"/>
    </source>
</evidence>
<dbReference type="AlphaFoldDB" id="F6B9U5"/>
<dbReference type="SUPFAM" id="SSF51735">
    <property type="entry name" value="NAD(P)-binding Rossmann-fold domains"/>
    <property type="match status" value="1"/>
</dbReference>
<dbReference type="Proteomes" id="UP000009226">
    <property type="component" value="Chromosome"/>
</dbReference>
<dbReference type="PROSITE" id="PS51201">
    <property type="entry name" value="RCK_N"/>
    <property type="match status" value="1"/>
</dbReference>
<feature type="transmembrane region" description="Helical" evidence="2">
    <location>
        <begin position="21"/>
        <end position="44"/>
    </location>
</feature>
<dbReference type="InterPro" id="IPR013099">
    <property type="entry name" value="K_chnl_dom"/>
</dbReference>
<reference evidence="5 6" key="1">
    <citation type="submission" date="2011-05" db="EMBL/GenBank/DDBJ databases">
        <title>Complete sequence of Desulfotomaculum carboxydivorans CO-1-SRB.</title>
        <authorList>
            <consortium name="US DOE Joint Genome Institute"/>
            <person name="Lucas S."/>
            <person name="Han J."/>
            <person name="Lapidus A."/>
            <person name="Cheng J.-F."/>
            <person name="Goodwin L."/>
            <person name="Pitluck S."/>
            <person name="Peters L."/>
            <person name="Mikhailova N."/>
            <person name="Lu M."/>
            <person name="Han C."/>
            <person name="Tapia R."/>
            <person name="Land M."/>
            <person name="Hauser L."/>
            <person name="Kyrpides N."/>
            <person name="Ivanova N."/>
            <person name="Pagani I."/>
            <person name="Stams A."/>
            <person name="Plugge C."/>
            <person name="Muyzer G."/>
            <person name="Kuever J."/>
            <person name="Parshina S."/>
            <person name="Ivanova A."/>
            <person name="Nazina T."/>
            <person name="Woyke T."/>
        </authorList>
    </citation>
    <scope>NUCLEOTIDE SEQUENCE [LARGE SCALE GENOMIC DNA]</scope>
    <source>
        <strain evidence="6">DSM 14880 / VKM B-2319 / CO-1-SRB</strain>
    </source>
</reference>
<dbReference type="InterPro" id="IPR006037">
    <property type="entry name" value="RCK_C"/>
</dbReference>
<keyword evidence="2" id="KW-0472">Membrane</keyword>
<organism evidence="5 6">
    <name type="scientific">Desulfotomaculum nigrificans (strain DSM 14880 / VKM B-2319 / CO-1-SRB)</name>
    <name type="common">Desulfotomaculum carboxydivorans</name>
    <dbReference type="NCBI Taxonomy" id="868595"/>
    <lineage>
        <taxon>Bacteria</taxon>
        <taxon>Bacillati</taxon>
        <taxon>Bacillota</taxon>
        <taxon>Clostridia</taxon>
        <taxon>Eubacteriales</taxon>
        <taxon>Desulfotomaculaceae</taxon>
        <taxon>Desulfotomaculum</taxon>
    </lineage>
</organism>
<evidence type="ECO:0000256" key="2">
    <source>
        <dbReference type="SAM" id="Phobius"/>
    </source>
</evidence>
<dbReference type="Pfam" id="PF07885">
    <property type="entry name" value="Ion_trans_2"/>
    <property type="match status" value="1"/>
</dbReference>
<dbReference type="SUPFAM" id="SSF116726">
    <property type="entry name" value="TrkA C-terminal domain-like"/>
    <property type="match status" value="1"/>
</dbReference>
<dbReference type="GO" id="GO:0005886">
    <property type="term" value="C:plasma membrane"/>
    <property type="evidence" value="ECO:0007669"/>
    <property type="project" value="UniProtKB-SubCell"/>
</dbReference>
<dbReference type="Gene3D" id="3.30.70.1450">
    <property type="entry name" value="Regulator of K+ conductance, C-terminal domain"/>
    <property type="match status" value="1"/>
</dbReference>
<feature type="transmembrane region" description="Helical" evidence="2">
    <location>
        <begin position="50"/>
        <end position="69"/>
    </location>
</feature>
<dbReference type="InterPro" id="IPR036721">
    <property type="entry name" value="RCK_C_sf"/>
</dbReference>
<dbReference type="InterPro" id="IPR036291">
    <property type="entry name" value="NAD(P)-bd_dom_sf"/>
</dbReference>
<feature type="domain" description="RCK C-terminal" evidence="4">
    <location>
        <begin position="266"/>
        <end position="350"/>
    </location>
</feature>
<keyword evidence="6" id="KW-1185">Reference proteome</keyword>
<dbReference type="Pfam" id="PF02080">
    <property type="entry name" value="TrkA_C"/>
    <property type="match status" value="1"/>
</dbReference>
<dbReference type="PANTHER" id="PTHR43833">
    <property type="entry name" value="POTASSIUM CHANNEL PROTEIN 2-RELATED-RELATED"/>
    <property type="match status" value="1"/>
</dbReference>
<dbReference type="STRING" id="868595.Desca_0914"/>
<evidence type="ECO:0000313" key="6">
    <source>
        <dbReference type="Proteomes" id="UP000009226"/>
    </source>
</evidence>
<feature type="domain" description="RCK N-terminal" evidence="3">
    <location>
        <begin position="126"/>
        <end position="243"/>
    </location>
</feature>
<dbReference type="EMBL" id="CP002736">
    <property type="protein sequence ID" value="AEF93793.1"/>
    <property type="molecule type" value="Genomic_DNA"/>
</dbReference>
<dbReference type="HOGENOM" id="CLU_050982_0_1_9"/>